<sequence>MRYFYLLLIPIFFLTYNDTYEHSQFLSSYFIPFFVLVYLQQLEEDKIVKRILYITLCGLTIFCGYFFSLNKQVSSYQGILFNMVYYLIPAILQNMLFSKRKLRLHVGSQLIYPAVAVVVRSAVLFLLPKLKSSIACGYLQTKLPYLTQLNSVGSINIIYFFVPFVSCALYWVFGQMFYLSHKKKEEFQIFNSFPELFRRFLVICFVIAFILNLSYPRILFIRSEHKTSPLLDLASLSVSQLSEQYETFDETEEYLRTKYASELRELASIKDQFQEKVLNPYNEKLINLTNSLPMATNTKLIMWSESNGIVISKANEKKLIKKLKKSSINSNIHILASYSVFKRDPSGNRSKTYNNRIVVIDNKGEIILQNEKKNPVNELEKQSQWISKAANQYFFNLKINNISVSMAVMYFDDLMDYYYKSDLIFSSRFANNLNSVNGNKAFPDLLLLPMSNFVPKSNLDKLLRTMAVQNGMNIFVQPRNDHSLAYSSEGILLKSQKLPSDDYGTFISHSSFPVKSVPSILMKIEWSENLITFISFIYFILVCILYFIYSKKKKIVATKKDK</sequence>
<feature type="transmembrane region" description="Helical" evidence="1">
    <location>
        <begin position="20"/>
        <end position="39"/>
    </location>
</feature>
<keyword evidence="1" id="KW-1133">Transmembrane helix</keyword>
<keyword evidence="1" id="KW-0472">Membrane</keyword>
<evidence type="ECO:0000313" key="2">
    <source>
        <dbReference type="EMBL" id="KAJ3432246.1"/>
    </source>
</evidence>
<keyword evidence="1" id="KW-0812">Transmembrane</keyword>
<name>A0AAV7YTV2_9EUKA</name>
<organism evidence="2 3">
    <name type="scientific">Anaeramoeba flamelloides</name>
    <dbReference type="NCBI Taxonomy" id="1746091"/>
    <lineage>
        <taxon>Eukaryota</taxon>
        <taxon>Metamonada</taxon>
        <taxon>Anaeramoebidae</taxon>
        <taxon>Anaeramoeba</taxon>
    </lineage>
</organism>
<dbReference type="AlphaFoldDB" id="A0AAV7YTV2"/>
<accession>A0AAV7YTV2</accession>
<comment type="caution">
    <text evidence="2">The sequence shown here is derived from an EMBL/GenBank/DDBJ whole genome shotgun (WGS) entry which is preliminary data.</text>
</comment>
<dbReference type="Proteomes" id="UP001146793">
    <property type="component" value="Unassembled WGS sequence"/>
</dbReference>
<feature type="transmembrane region" description="Helical" evidence="1">
    <location>
        <begin position="157"/>
        <end position="179"/>
    </location>
</feature>
<feature type="transmembrane region" description="Helical" evidence="1">
    <location>
        <begin position="200"/>
        <end position="220"/>
    </location>
</feature>
<reference evidence="2" key="1">
    <citation type="submission" date="2022-08" db="EMBL/GenBank/DDBJ databases">
        <title>Novel sulphate-reducing endosymbionts in the free-living metamonad Anaeramoeba.</title>
        <authorList>
            <person name="Jerlstrom-Hultqvist J."/>
            <person name="Cepicka I."/>
            <person name="Gallot-Lavallee L."/>
            <person name="Salas-Leiva D."/>
            <person name="Curtis B.A."/>
            <person name="Zahonova K."/>
            <person name="Pipaliya S."/>
            <person name="Dacks J."/>
            <person name="Roger A.J."/>
        </authorList>
    </citation>
    <scope>NUCLEOTIDE SEQUENCE</scope>
    <source>
        <strain evidence="2">Busselton2</strain>
    </source>
</reference>
<feature type="transmembrane region" description="Helical" evidence="1">
    <location>
        <begin position="51"/>
        <end position="67"/>
    </location>
</feature>
<evidence type="ECO:0000313" key="3">
    <source>
        <dbReference type="Proteomes" id="UP001146793"/>
    </source>
</evidence>
<feature type="transmembrane region" description="Helical" evidence="1">
    <location>
        <begin position="110"/>
        <end position="127"/>
    </location>
</feature>
<protein>
    <submittedName>
        <fullName evidence="2">Uncharacterized protein</fullName>
    </submittedName>
</protein>
<feature type="transmembrane region" description="Helical" evidence="1">
    <location>
        <begin position="79"/>
        <end position="98"/>
    </location>
</feature>
<evidence type="ECO:0000256" key="1">
    <source>
        <dbReference type="SAM" id="Phobius"/>
    </source>
</evidence>
<gene>
    <name evidence="2" type="ORF">M0812_21177</name>
</gene>
<proteinExistence type="predicted"/>
<dbReference type="EMBL" id="JANTQA010000047">
    <property type="protein sequence ID" value="KAJ3432246.1"/>
    <property type="molecule type" value="Genomic_DNA"/>
</dbReference>
<feature type="transmembrane region" description="Helical" evidence="1">
    <location>
        <begin position="530"/>
        <end position="549"/>
    </location>
</feature>